<dbReference type="AlphaFoldDB" id="A0A6P7GJ64"/>
<feature type="compositionally biased region" description="Polar residues" evidence="9">
    <location>
        <begin position="368"/>
        <end position="377"/>
    </location>
</feature>
<feature type="domain" description="CUE" evidence="11">
    <location>
        <begin position="287"/>
        <end position="329"/>
    </location>
</feature>
<evidence type="ECO:0000256" key="5">
    <source>
        <dbReference type="ARBA" id="ARBA00023136"/>
    </source>
</evidence>
<dbReference type="CDD" id="cd14420">
    <property type="entry name" value="CUE_AUP1"/>
    <property type="match status" value="1"/>
</dbReference>
<feature type="compositionally biased region" description="Low complexity" evidence="9">
    <location>
        <begin position="336"/>
        <end position="367"/>
    </location>
</feature>
<dbReference type="InterPro" id="IPR048056">
    <property type="entry name" value="AUP1_CUE"/>
</dbReference>
<dbReference type="SMART" id="SM00546">
    <property type="entry name" value="CUE"/>
    <property type="match status" value="1"/>
</dbReference>
<evidence type="ECO:0000313" key="14">
    <source>
        <dbReference type="RefSeq" id="XP_028143805.1"/>
    </source>
</evidence>
<keyword evidence="3" id="KW-0551">Lipid droplet</keyword>
<dbReference type="PROSITE" id="PS51140">
    <property type="entry name" value="CUE"/>
    <property type="match status" value="1"/>
</dbReference>
<organism evidence="14">
    <name type="scientific">Diabrotica virgifera virgifera</name>
    <name type="common">western corn rootworm</name>
    <dbReference type="NCBI Taxonomy" id="50390"/>
    <lineage>
        <taxon>Eukaryota</taxon>
        <taxon>Metazoa</taxon>
        <taxon>Ecdysozoa</taxon>
        <taxon>Arthropoda</taxon>
        <taxon>Hexapoda</taxon>
        <taxon>Insecta</taxon>
        <taxon>Pterygota</taxon>
        <taxon>Neoptera</taxon>
        <taxon>Endopterygota</taxon>
        <taxon>Coleoptera</taxon>
        <taxon>Polyphaga</taxon>
        <taxon>Cucujiformia</taxon>
        <taxon>Chrysomeloidea</taxon>
        <taxon>Chrysomelidae</taxon>
        <taxon>Galerucinae</taxon>
        <taxon>Diabroticina</taxon>
        <taxon>Diabroticites</taxon>
        <taxon>Diabrotica</taxon>
    </lineage>
</organism>
<protein>
    <recommendedName>
        <fullName evidence="7">Lipid droplet-regulating VLDL assembly factor AUP1</fullName>
    </recommendedName>
    <alternativeName>
        <fullName evidence="8">Ancient ubiquitous protein 1</fullName>
    </alternativeName>
</protein>
<evidence type="ECO:0000256" key="7">
    <source>
        <dbReference type="ARBA" id="ARBA00035685"/>
    </source>
</evidence>
<dbReference type="OrthoDB" id="1854593at2759"/>
<dbReference type="EnsemblMetazoa" id="XM_028288004.2">
    <property type="protein sequence ID" value="XP_028143805.1"/>
    <property type="gene ID" value="LOC114337535"/>
</dbReference>
<comment type="subcellular location">
    <subcellularLocation>
        <location evidence="1">Endoplasmic reticulum membrane</location>
        <topology evidence="1">Peripheral membrane protein</topology>
    </subcellularLocation>
    <subcellularLocation>
        <location evidence="2">Lipid droplet</location>
    </subcellularLocation>
</comment>
<reference evidence="12" key="2">
    <citation type="submission" date="2025-05" db="UniProtKB">
        <authorList>
            <consortium name="EnsemblMetazoa"/>
        </authorList>
    </citation>
    <scope>IDENTIFICATION</scope>
</reference>
<accession>A0A6P7GJ64</accession>
<gene>
    <name evidence="14" type="primary">LOC114337535</name>
</gene>
<evidence type="ECO:0000256" key="2">
    <source>
        <dbReference type="ARBA" id="ARBA00004502"/>
    </source>
</evidence>
<evidence type="ECO:0000313" key="13">
    <source>
        <dbReference type="Proteomes" id="UP001652700"/>
    </source>
</evidence>
<dbReference type="PANTHER" id="PTHR15486">
    <property type="entry name" value="ANCIENT UBIQUITOUS PROTEIN"/>
    <property type="match status" value="1"/>
</dbReference>
<keyword evidence="4" id="KW-0256">Endoplasmic reticulum</keyword>
<dbReference type="GO" id="GO:0005811">
    <property type="term" value="C:lipid droplet"/>
    <property type="evidence" value="ECO:0007669"/>
    <property type="project" value="UniProtKB-SubCell"/>
</dbReference>
<dbReference type="GO" id="GO:0036503">
    <property type="term" value="P:ERAD pathway"/>
    <property type="evidence" value="ECO:0007669"/>
    <property type="project" value="InterPro"/>
</dbReference>
<proteinExistence type="inferred from homology"/>
<feature type="region of interest" description="Disordered" evidence="9">
    <location>
        <begin position="334"/>
        <end position="388"/>
    </location>
</feature>
<evidence type="ECO:0000313" key="12">
    <source>
        <dbReference type="EnsemblMetazoa" id="XP_028143805.1"/>
    </source>
</evidence>
<evidence type="ECO:0000256" key="10">
    <source>
        <dbReference type="SAM" id="Phobius"/>
    </source>
</evidence>
<evidence type="ECO:0000256" key="6">
    <source>
        <dbReference type="ARBA" id="ARBA00035634"/>
    </source>
</evidence>
<comment type="similarity">
    <text evidence="6">Belongs to the AUP1 family.</text>
</comment>
<evidence type="ECO:0000256" key="3">
    <source>
        <dbReference type="ARBA" id="ARBA00022677"/>
    </source>
</evidence>
<dbReference type="GO" id="GO:0005789">
    <property type="term" value="C:endoplasmic reticulum membrane"/>
    <property type="evidence" value="ECO:0007669"/>
    <property type="project" value="UniProtKB-SubCell"/>
</dbReference>
<dbReference type="Proteomes" id="UP001652700">
    <property type="component" value="Unplaced"/>
</dbReference>
<evidence type="ECO:0000256" key="1">
    <source>
        <dbReference type="ARBA" id="ARBA00004406"/>
    </source>
</evidence>
<feature type="transmembrane region" description="Helical" evidence="10">
    <location>
        <begin position="21"/>
        <end position="49"/>
    </location>
</feature>
<keyword evidence="10" id="KW-0812">Transmembrane</keyword>
<dbReference type="RefSeq" id="XP_028143805.1">
    <property type="nucleotide sequence ID" value="XM_028288004.1"/>
</dbReference>
<keyword evidence="10" id="KW-1133">Transmembrane helix</keyword>
<evidence type="ECO:0000256" key="4">
    <source>
        <dbReference type="ARBA" id="ARBA00022824"/>
    </source>
</evidence>
<dbReference type="InterPro" id="IPR003892">
    <property type="entry name" value="CUE"/>
</dbReference>
<evidence type="ECO:0000256" key="8">
    <source>
        <dbReference type="ARBA" id="ARBA00035713"/>
    </source>
</evidence>
<keyword evidence="5 10" id="KW-0472">Membrane</keyword>
<dbReference type="KEGG" id="dvv:114337535"/>
<feature type="compositionally biased region" description="Basic and acidic residues" evidence="9">
    <location>
        <begin position="379"/>
        <end position="388"/>
    </location>
</feature>
<dbReference type="GeneID" id="114337535"/>
<reference evidence="14" key="1">
    <citation type="submission" date="2025-04" db="UniProtKB">
        <authorList>
            <consortium name="RefSeq"/>
        </authorList>
    </citation>
    <scope>IDENTIFICATION</scope>
    <source>
        <tissue evidence="14">Whole insect</tissue>
    </source>
</reference>
<dbReference type="InParanoid" id="A0A6P7GJ64"/>
<dbReference type="PANTHER" id="PTHR15486:SF96">
    <property type="entry name" value="LIPID DROPLET-REGULATING VLDL ASSEMBLY FACTOR AUP1"/>
    <property type="match status" value="1"/>
</dbReference>
<evidence type="ECO:0000259" key="11">
    <source>
        <dbReference type="PROSITE" id="PS51140"/>
    </source>
</evidence>
<name>A0A6P7GJ64_DIAVI</name>
<evidence type="ECO:0000256" key="9">
    <source>
        <dbReference type="SAM" id="MobiDB-lite"/>
    </source>
</evidence>
<keyword evidence="13" id="KW-1185">Reference proteome</keyword>
<sequence length="411" mass="46136">MANIEIRHLLQINRIPESDITLILFILYLPVGLVLILLRSFILLSLFLITQVLPDTPVSQKLINRIACVGLGISIHVENPKVKDNVHMYISNSLSIFDQIAVCSASGAVSPSCRTTLEKVLGLSTYCFGSITNLDNFKNNIKQFMVEKKSPLYFAPEEKLTNGKALLKFKTYPFEFANKVQPVCIRIERPFLDVAVTTVGSTFVSDMLYFLFVPITNYKLTFLAPLEKRTMSDDEFGEIVRQNMATSLKIQITDYTSHDLAEWEKRTLADPPQRPQTRFANRTMNPELQRMGKQVKEVLPHVPLTAIYSDLYVTRNVDITITNILEGRVVFTPEQPSATTTSLPSTSSISPSSNVTGASTSGGSKTSFNTAASSFPRSASERSRSFQERKEQLIATARRRYIEKHNLDIPI</sequence>
<dbReference type="Gene3D" id="1.10.8.10">
    <property type="entry name" value="DNA helicase RuvA subunit, C-terminal domain"/>
    <property type="match status" value="1"/>
</dbReference>
<dbReference type="GO" id="GO:0043130">
    <property type="term" value="F:ubiquitin binding"/>
    <property type="evidence" value="ECO:0007669"/>
    <property type="project" value="InterPro"/>
</dbReference>